<dbReference type="AlphaFoldDB" id="A0A257LUW4"/>
<evidence type="ECO:0000313" key="2">
    <source>
        <dbReference type="Proteomes" id="UP000216312"/>
    </source>
</evidence>
<dbReference type="Proteomes" id="UP000216312">
    <property type="component" value="Unassembled WGS sequence"/>
</dbReference>
<dbReference type="EMBL" id="NMUJ01000005">
    <property type="protein sequence ID" value="OYV03463.1"/>
    <property type="molecule type" value="Genomic_DNA"/>
</dbReference>
<accession>A0A257LUW4</accession>
<proteinExistence type="predicted"/>
<protein>
    <submittedName>
        <fullName evidence="1">Uncharacterized protein</fullName>
    </submittedName>
</protein>
<name>A0A257LUW4_UNCW3</name>
<evidence type="ECO:0000313" key="1">
    <source>
        <dbReference type="EMBL" id="OYV03463.1"/>
    </source>
</evidence>
<sequence length="202" mass="22063">MKHMALSLSLVILGVSPLQAYDYILDMPTGLIGQPLTFPFTLEVGGDGSLSLRVTAIPRDNLMFGLFYSGKDILGTGTPKFDSLPAVQIKYRVAQLNLISVVVGFDSRKVDGTAILGIYGAASGDLQDRIYLHAGYAKHMYWVGAEVGVTPDLYVAGEWLPKLQQLNTIIFWRPTMGIEVGFGIRTSEEGPADRLILLRVVM</sequence>
<organism evidence="1 2">
    <name type="scientific">candidate division WOR-3 bacterium 4484_18</name>
    <dbReference type="NCBI Taxonomy" id="2020626"/>
    <lineage>
        <taxon>Bacteria</taxon>
        <taxon>Bacteria division WOR-3</taxon>
    </lineage>
</organism>
<gene>
    <name evidence="1" type="ORF">CGW93_00725</name>
</gene>
<comment type="caution">
    <text evidence="1">The sequence shown here is derived from an EMBL/GenBank/DDBJ whole genome shotgun (WGS) entry which is preliminary data.</text>
</comment>
<reference evidence="2" key="1">
    <citation type="submission" date="2017-07" db="EMBL/GenBank/DDBJ databases">
        <title>Novel pathways for hydrocarbon cycling and metabolic interdependencies in hydrothermal sediment communities.</title>
        <authorList>
            <person name="Dombrowski N."/>
            <person name="Seitz K."/>
            <person name="Teske A."/>
            <person name="Baker B."/>
        </authorList>
    </citation>
    <scope>NUCLEOTIDE SEQUENCE [LARGE SCALE GENOMIC DNA]</scope>
</reference>